<dbReference type="InterPro" id="IPR039536">
    <property type="entry name" value="TetR_C_Proteobacteria"/>
</dbReference>
<keyword evidence="7" id="KW-1185">Reference proteome</keyword>
<accession>A0A4R4XUB0</accession>
<evidence type="ECO:0000256" key="1">
    <source>
        <dbReference type="ARBA" id="ARBA00023015"/>
    </source>
</evidence>
<dbReference type="Pfam" id="PF00440">
    <property type="entry name" value="TetR_N"/>
    <property type="match status" value="1"/>
</dbReference>
<feature type="DNA-binding region" description="H-T-H motif" evidence="4">
    <location>
        <begin position="35"/>
        <end position="54"/>
    </location>
</feature>
<dbReference type="AlphaFoldDB" id="A0A4R4XUB0"/>
<evidence type="ECO:0000256" key="3">
    <source>
        <dbReference type="ARBA" id="ARBA00023163"/>
    </source>
</evidence>
<dbReference type="FunFam" id="1.10.10.60:FF:000141">
    <property type="entry name" value="TetR family transcriptional regulator"/>
    <property type="match status" value="1"/>
</dbReference>
<dbReference type="EMBL" id="SMKW01000133">
    <property type="protein sequence ID" value="TDD34996.1"/>
    <property type="molecule type" value="Genomic_DNA"/>
</dbReference>
<dbReference type="InterPro" id="IPR050109">
    <property type="entry name" value="HTH-type_TetR-like_transc_reg"/>
</dbReference>
<dbReference type="Gene3D" id="1.10.357.10">
    <property type="entry name" value="Tetracycline Repressor, domain 2"/>
    <property type="match status" value="1"/>
</dbReference>
<dbReference type="InterPro" id="IPR001647">
    <property type="entry name" value="HTH_TetR"/>
</dbReference>
<dbReference type="PANTHER" id="PTHR30055">
    <property type="entry name" value="HTH-TYPE TRANSCRIPTIONAL REGULATOR RUTR"/>
    <property type="match status" value="1"/>
</dbReference>
<sequence length="221" mass="24636">MMTLRERPRRGPIRREQIAAAALTVLLDRGYAGTSIRAIAEQAGCSLETLYRHFENKESLFLELVNSLRQRIVEPLRHAAASPLTGRDLKEALTHAGTLLFDVLTSDEGLKMQRLTFAESGRFPQLGRLVYDEGIRHFDNAVATILSDAAARGLLQCPDPHEAARIFSGMILFDPRERLLLGIEQPQSRGDRSDYIERVTTLFLTGNRSSTTTTTPAETSQ</sequence>
<dbReference type="PROSITE" id="PS50977">
    <property type="entry name" value="HTH_TETR_2"/>
    <property type="match status" value="1"/>
</dbReference>
<dbReference type="Pfam" id="PF14246">
    <property type="entry name" value="TetR_C_7"/>
    <property type="match status" value="1"/>
</dbReference>
<reference evidence="6 7" key="1">
    <citation type="submission" date="2019-03" db="EMBL/GenBank/DDBJ databases">
        <title>Draft genome sequences of novel Actinobacteria.</title>
        <authorList>
            <person name="Sahin N."/>
            <person name="Ay H."/>
            <person name="Saygin H."/>
        </authorList>
    </citation>
    <scope>NUCLEOTIDE SEQUENCE [LARGE SCALE GENOMIC DNA]</scope>
    <source>
        <strain evidence="6 7">7K502</strain>
    </source>
</reference>
<proteinExistence type="predicted"/>
<dbReference type="Proteomes" id="UP000294947">
    <property type="component" value="Unassembled WGS sequence"/>
</dbReference>
<dbReference type="SUPFAM" id="SSF48498">
    <property type="entry name" value="Tetracyclin repressor-like, C-terminal domain"/>
    <property type="match status" value="1"/>
</dbReference>
<keyword evidence="1" id="KW-0805">Transcription regulation</keyword>
<keyword evidence="2 4" id="KW-0238">DNA-binding</keyword>
<dbReference type="SUPFAM" id="SSF46689">
    <property type="entry name" value="Homeodomain-like"/>
    <property type="match status" value="1"/>
</dbReference>
<name>A0A4R4XUB0_9PSEU</name>
<dbReference type="Gene3D" id="1.10.10.60">
    <property type="entry name" value="Homeodomain-like"/>
    <property type="match status" value="1"/>
</dbReference>
<dbReference type="GO" id="GO:0000976">
    <property type="term" value="F:transcription cis-regulatory region binding"/>
    <property type="evidence" value="ECO:0007669"/>
    <property type="project" value="TreeGrafter"/>
</dbReference>
<evidence type="ECO:0000256" key="2">
    <source>
        <dbReference type="ARBA" id="ARBA00023125"/>
    </source>
</evidence>
<keyword evidence="3" id="KW-0804">Transcription</keyword>
<dbReference type="GO" id="GO:0003700">
    <property type="term" value="F:DNA-binding transcription factor activity"/>
    <property type="evidence" value="ECO:0007669"/>
    <property type="project" value="TreeGrafter"/>
</dbReference>
<protein>
    <submittedName>
        <fullName evidence="6">TetR/AcrR family transcriptional regulator</fullName>
    </submittedName>
</protein>
<evidence type="ECO:0000313" key="6">
    <source>
        <dbReference type="EMBL" id="TDD34996.1"/>
    </source>
</evidence>
<dbReference type="InterPro" id="IPR009057">
    <property type="entry name" value="Homeodomain-like_sf"/>
</dbReference>
<dbReference type="OrthoDB" id="7186128at2"/>
<dbReference type="GO" id="GO:0045892">
    <property type="term" value="P:negative regulation of DNA-templated transcription"/>
    <property type="evidence" value="ECO:0007669"/>
    <property type="project" value="UniProtKB-ARBA"/>
</dbReference>
<evidence type="ECO:0000259" key="5">
    <source>
        <dbReference type="PROSITE" id="PS50977"/>
    </source>
</evidence>
<dbReference type="PANTHER" id="PTHR30055:SF223">
    <property type="entry name" value="HTH-TYPE TRANSCRIPTIONAL REGULATOR UIDR"/>
    <property type="match status" value="1"/>
</dbReference>
<feature type="domain" description="HTH tetR-type" evidence="5">
    <location>
        <begin position="12"/>
        <end position="72"/>
    </location>
</feature>
<dbReference type="PRINTS" id="PR00455">
    <property type="entry name" value="HTHTETR"/>
</dbReference>
<evidence type="ECO:0000256" key="4">
    <source>
        <dbReference type="PROSITE-ProRule" id="PRU00335"/>
    </source>
</evidence>
<gene>
    <name evidence="6" type="ORF">E1288_43710</name>
</gene>
<dbReference type="InterPro" id="IPR036271">
    <property type="entry name" value="Tet_transcr_reg_TetR-rel_C_sf"/>
</dbReference>
<organism evidence="6 7">
    <name type="scientific">Saccharopolyspora elongata</name>
    <dbReference type="NCBI Taxonomy" id="2530387"/>
    <lineage>
        <taxon>Bacteria</taxon>
        <taxon>Bacillati</taxon>
        <taxon>Actinomycetota</taxon>
        <taxon>Actinomycetes</taxon>
        <taxon>Pseudonocardiales</taxon>
        <taxon>Pseudonocardiaceae</taxon>
        <taxon>Saccharopolyspora</taxon>
    </lineage>
</organism>
<comment type="caution">
    <text evidence="6">The sequence shown here is derived from an EMBL/GenBank/DDBJ whole genome shotgun (WGS) entry which is preliminary data.</text>
</comment>
<evidence type="ECO:0000313" key="7">
    <source>
        <dbReference type="Proteomes" id="UP000294947"/>
    </source>
</evidence>